<feature type="signal peptide" evidence="1">
    <location>
        <begin position="1"/>
        <end position="23"/>
    </location>
</feature>
<dbReference type="RefSeq" id="WP_380074455.1">
    <property type="nucleotide sequence ID" value="NZ_JBHRTO010000002.1"/>
</dbReference>
<sequence length="153" mass="15825">MRRGLADLVAMAALALGAQAASAQTVQPCDDARSNAWNIAEPWEANSRLFAKGAVRLALIDTIEPAAAAFHLLILSPPYDELGGRQCRVVSLDGATGFAGLDLAAATAAYDRATGLTFALPAQRYLPDTADFAAATLHVTLNQSTGAIAASLD</sequence>
<name>A0ABV7J797_9RHOB</name>
<evidence type="ECO:0000313" key="3">
    <source>
        <dbReference type="Proteomes" id="UP001595547"/>
    </source>
</evidence>
<reference evidence="3" key="1">
    <citation type="journal article" date="2019" name="Int. J. Syst. Evol. Microbiol.">
        <title>The Global Catalogue of Microorganisms (GCM) 10K type strain sequencing project: providing services to taxonomists for standard genome sequencing and annotation.</title>
        <authorList>
            <consortium name="The Broad Institute Genomics Platform"/>
            <consortium name="The Broad Institute Genome Sequencing Center for Infectious Disease"/>
            <person name="Wu L."/>
            <person name="Ma J."/>
        </authorList>
    </citation>
    <scope>NUCLEOTIDE SEQUENCE [LARGE SCALE GENOMIC DNA]</scope>
    <source>
        <strain evidence="3">KCTC 52039</strain>
    </source>
</reference>
<feature type="chain" id="PRO_5045416287" evidence="1">
    <location>
        <begin position="24"/>
        <end position="153"/>
    </location>
</feature>
<dbReference type="EMBL" id="JBHRTO010000002">
    <property type="protein sequence ID" value="MFC3182799.1"/>
    <property type="molecule type" value="Genomic_DNA"/>
</dbReference>
<evidence type="ECO:0000256" key="1">
    <source>
        <dbReference type="SAM" id="SignalP"/>
    </source>
</evidence>
<keyword evidence="1" id="KW-0732">Signal</keyword>
<keyword evidence="3" id="KW-1185">Reference proteome</keyword>
<protein>
    <submittedName>
        <fullName evidence="2">Uncharacterized protein</fullName>
    </submittedName>
</protein>
<gene>
    <name evidence="2" type="ORF">ACFOGH_17505</name>
</gene>
<organism evidence="2 3">
    <name type="scientific">Cypionkella sinensis</name>
    <dbReference type="NCBI Taxonomy" id="1756043"/>
    <lineage>
        <taxon>Bacteria</taxon>
        <taxon>Pseudomonadati</taxon>
        <taxon>Pseudomonadota</taxon>
        <taxon>Alphaproteobacteria</taxon>
        <taxon>Rhodobacterales</taxon>
        <taxon>Paracoccaceae</taxon>
        <taxon>Cypionkella</taxon>
    </lineage>
</organism>
<evidence type="ECO:0000313" key="2">
    <source>
        <dbReference type="EMBL" id="MFC3182799.1"/>
    </source>
</evidence>
<accession>A0ABV7J797</accession>
<dbReference type="Proteomes" id="UP001595547">
    <property type="component" value="Unassembled WGS sequence"/>
</dbReference>
<comment type="caution">
    <text evidence="2">The sequence shown here is derived from an EMBL/GenBank/DDBJ whole genome shotgun (WGS) entry which is preliminary data.</text>
</comment>
<proteinExistence type="predicted"/>